<dbReference type="Pfam" id="PF10135">
    <property type="entry name" value="Rod-binding"/>
    <property type="match status" value="1"/>
</dbReference>
<sequence>MKDQIPLEGLAFNLLNTKGIVPSGDKKDSQLREACSELESMFIYYLLKEMRETVPKDGLFSGGKTEQMYTSFFDIQLANEIAAKRSIGISSILFDQMKSSAEKNDGAELKNKNGSPVGK</sequence>
<evidence type="ECO:0000256" key="1">
    <source>
        <dbReference type="SAM" id="MobiDB-lite"/>
    </source>
</evidence>
<gene>
    <name evidence="3" type="ORF">PITCH_A1470019</name>
</gene>
<reference evidence="3" key="1">
    <citation type="submission" date="2018-01" db="EMBL/GenBank/DDBJ databases">
        <authorList>
            <person name="Regsiter A."/>
            <person name="William W."/>
        </authorList>
    </citation>
    <scope>NUCLEOTIDE SEQUENCE</scope>
    <source>
        <strain evidence="3">TRIP AH-1</strain>
    </source>
</reference>
<proteinExistence type="predicted"/>
<dbReference type="AlphaFoldDB" id="A0A445MT72"/>
<feature type="region of interest" description="Disordered" evidence="1">
    <location>
        <begin position="100"/>
        <end position="119"/>
    </location>
</feature>
<accession>A0A445MT72</accession>
<evidence type="ECO:0000259" key="2">
    <source>
        <dbReference type="Pfam" id="PF10135"/>
    </source>
</evidence>
<name>A0A445MT72_9BACT</name>
<dbReference type="InterPro" id="IPR019301">
    <property type="entry name" value="Flagellar_prot_FlgJ_N"/>
</dbReference>
<evidence type="ECO:0000313" key="3">
    <source>
        <dbReference type="EMBL" id="SPD72670.1"/>
    </source>
</evidence>
<organism evidence="3">
    <name type="scientific">uncultured Desulfobacterium sp</name>
    <dbReference type="NCBI Taxonomy" id="201089"/>
    <lineage>
        <taxon>Bacteria</taxon>
        <taxon>Pseudomonadati</taxon>
        <taxon>Thermodesulfobacteriota</taxon>
        <taxon>Desulfobacteria</taxon>
        <taxon>Desulfobacterales</taxon>
        <taxon>Desulfobacteriaceae</taxon>
        <taxon>Desulfobacterium</taxon>
        <taxon>environmental samples</taxon>
    </lineage>
</organism>
<dbReference type="EMBL" id="OJIN01000054">
    <property type="protein sequence ID" value="SPD72670.1"/>
    <property type="molecule type" value="Genomic_DNA"/>
</dbReference>
<protein>
    <recommendedName>
        <fullName evidence="2">Flagellar protein FlgJ N-terminal domain-containing protein</fullName>
    </recommendedName>
</protein>
<feature type="compositionally biased region" description="Basic and acidic residues" evidence="1">
    <location>
        <begin position="100"/>
        <end position="111"/>
    </location>
</feature>
<feature type="domain" description="Flagellar protein FlgJ N-terminal" evidence="2">
    <location>
        <begin position="48"/>
        <end position="96"/>
    </location>
</feature>